<dbReference type="EMBL" id="JASCIS010000009">
    <property type="protein sequence ID" value="MDI3419051.1"/>
    <property type="molecule type" value="Genomic_DNA"/>
</dbReference>
<keyword evidence="2" id="KW-0812">Transmembrane</keyword>
<keyword evidence="2" id="KW-1133">Transmembrane helix</keyword>
<dbReference type="InterPro" id="IPR046253">
    <property type="entry name" value="DUF6286"/>
</dbReference>
<evidence type="ECO:0000259" key="3">
    <source>
        <dbReference type="Pfam" id="PF19803"/>
    </source>
</evidence>
<evidence type="ECO:0000256" key="1">
    <source>
        <dbReference type="SAM" id="MobiDB-lite"/>
    </source>
</evidence>
<organism evidence="4 5">
    <name type="scientific">Streptomyces luteolus</name>
    <dbReference type="NCBI Taxonomy" id="3043615"/>
    <lineage>
        <taxon>Bacteria</taxon>
        <taxon>Bacillati</taxon>
        <taxon>Actinomycetota</taxon>
        <taxon>Actinomycetes</taxon>
        <taxon>Kitasatosporales</taxon>
        <taxon>Streptomycetaceae</taxon>
        <taxon>Streptomyces</taxon>
    </lineage>
</organism>
<feature type="domain" description="DUF6286" evidence="3">
    <location>
        <begin position="190"/>
        <end position="293"/>
    </location>
</feature>
<reference evidence="4 5" key="1">
    <citation type="submission" date="2023-05" db="EMBL/GenBank/DDBJ databases">
        <title>Draft genome sequence of Streptomyces sp. B-S-A12 isolated from a cave soil in Thailand.</title>
        <authorList>
            <person name="Chamroensaksri N."/>
            <person name="Muangham S."/>
        </authorList>
    </citation>
    <scope>NUCLEOTIDE SEQUENCE [LARGE SCALE GENOMIC DNA]</scope>
    <source>
        <strain evidence="4 5">B-S-A12</strain>
    </source>
</reference>
<dbReference type="Pfam" id="PF19803">
    <property type="entry name" value="DUF6286"/>
    <property type="match status" value="1"/>
</dbReference>
<dbReference type="Proteomes" id="UP001237105">
    <property type="component" value="Unassembled WGS sequence"/>
</dbReference>
<name>A0ABT6SU02_9ACTN</name>
<proteinExistence type="predicted"/>
<feature type="transmembrane region" description="Helical" evidence="2">
    <location>
        <begin position="181"/>
        <end position="201"/>
    </location>
</feature>
<dbReference type="RefSeq" id="WP_282534964.1">
    <property type="nucleotide sequence ID" value="NZ_JASCIS010000009.1"/>
</dbReference>
<protein>
    <submittedName>
        <fullName evidence="4">DUF6286 domain-containing protein</fullName>
    </submittedName>
</protein>
<comment type="caution">
    <text evidence="4">The sequence shown here is derived from an EMBL/GenBank/DDBJ whole genome shotgun (WGS) entry which is preliminary data.</text>
</comment>
<evidence type="ECO:0000313" key="4">
    <source>
        <dbReference type="EMBL" id="MDI3419051.1"/>
    </source>
</evidence>
<accession>A0ABT6SU02</accession>
<evidence type="ECO:0000313" key="5">
    <source>
        <dbReference type="Proteomes" id="UP001237105"/>
    </source>
</evidence>
<keyword evidence="2" id="KW-0472">Membrane</keyword>
<gene>
    <name evidence="4" type="ORF">QIT00_10830</name>
</gene>
<sequence length="340" mass="36606">MTSPARRGSTVIADRAVRKIAERAAGEAVPDAMSASVSGSATVRGGRASVGLRIALPYPAPLSDTARRVRQHVAGRVRYLTGLETPPPRLTVSRLSTLSTLSTRRHPVAPHTDGADTRRPPRRWWSQRRLPMALVTVPAAAFIAAVTADVIRVHATRQAAAEWRVRTWEWLGGHGPGDTPVVVAGTAVTVLGAWLIVLALTPGRRRQLPLSAPADRWNVAVDRSTLAAVIRDSVRDVPGVGAVSVRVRRRSVRVRARLDFGDVESAREQITAVAGGELAACRPARTPRLKVTVTCDLPQQPEPLNPDDTSRPPRPRSAVSSPPPPAAHQQVECHTTRGER</sequence>
<evidence type="ECO:0000256" key="2">
    <source>
        <dbReference type="SAM" id="Phobius"/>
    </source>
</evidence>
<feature type="transmembrane region" description="Helical" evidence="2">
    <location>
        <begin position="130"/>
        <end position="148"/>
    </location>
</feature>
<feature type="region of interest" description="Disordered" evidence="1">
    <location>
        <begin position="296"/>
        <end position="340"/>
    </location>
</feature>
<keyword evidence="5" id="KW-1185">Reference proteome</keyword>